<sequence>NFALPPFPTLYTRFALIINCDGRKSKIWNLVREKKKEKKKRERKASGNSRSPNGGDDIGGVGKMKLDS</sequence>
<feature type="region of interest" description="Disordered" evidence="1">
    <location>
        <begin position="34"/>
        <end position="68"/>
    </location>
</feature>
<dbReference type="Proteomes" id="UP000541444">
    <property type="component" value="Unassembled WGS sequence"/>
</dbReference>
<proteinExistence type="predicted"/>
<comment type="caution">
    <text evidence="2">The sequence shown here is derived from an EMBL/GenBank/DDBJ whole genome shotgun (WGS) entry which is preliminary data.</text>
</comment>
<feature type="compositionally biased region" description="Basic residues" evidence="1">
    <location>
        <begin position="34"/>
        <end position="43"/>
    </location>
</feature>
<gene>
    <name evidence="2" type="ORF">GIB67_040261</name>
</gene>
<evidence type="ECO:0000313" key="3">
    <source>
        <dbReference type="Proteomes" id="UP000541444"/>
    </source>
</evidence>
<dbReference type="EMBL" id="JACGCM010001219">
    <property type="protein sequence ID" value="KAF6158747.1"/>
    <property type="molecule type" value="Genomic_DNA"/>
</dbReference>
<protein>
    <submittedName>
        <fullName evidence="2">Uncharacterized protein</fullName>
    </submittedName>
</protein>
<feature type="non-terminal residue" evidence="2">
    <location>
        <position position="1"/>
    </location>
</feature>
<name>A0A7J7MVA4_9MAGN</name>
<reference evidence="2 3" key="1">
    <citation type="journal article" date="2020" name="IScience">
        <title>Genome Sequencing of the Endangered Kingdonia uniflora (Circaeasteraceae, Ranunculales) Reveals Potential Mechanisms of Evolutionary Specialization.</title>
        <authorList>
            <person name="Sun Y."/>
            <person name="Deng T."/>
            <person name="Zhang A."/>
            <person name="Moore M.J."/>
            <person name="Landis J.B."/>
            <person name="Lin N."/>
            <person name="Zhang H."/>
            <person name="Zhang X."/>
            <person name="Huang J."/>
            <person name="Zhang X."/>
            <person name="Sun H."/>
            <person name="Wang H."/>
        </authorList>
    </citation>
    <scope>NUCLEOTIDE SEQUENCE [LARGE SCALE GENOMIC DNA]</scope>
    <source>
        <strain evidence="2">TB1705</strain>
        <tissue evidence="2">Leaf</tissue>
    </source>
</reference>
<dbReference type="AlphaFoldDB" id="A0A7J7MVA4"/>
<feature type="non-terminal residue" evidence="2">
    <location>
        <position position="68"/>
    </location>
</feature>
<accession>A0A7J7MVA4</accession>
<evidence type="ECO:0000256" key="1">
    <source>
        <dbReference type="SAM" id="MobiDB-lite"/>
    </source>
</evidence>
<keyword evidence="3" id="KW-1185">Reference proteome</keyword>
<organism evidence="2 3">
    <name type="scientific">Kingdonia uniflora</name>
    <dbReference type="NCBI Taxonomy" id="39325"/>
    <lineage>
        <taxon>Eukaryota</taxon>
        <taxon>Viridiplantae</taxon>
        <taxon>Streptophyta</taxon>
        <taxon>Embryophyta</taxon>
        <taxon>Tracheophyta</taxon>
        <taxon>Spermatophyta</taxon>
        <taxon>Magnoliopsida</taxon>
        <taxon>Ranunculales</taxon>
        <taxon>Circaeasteraceae</taxon>
        <taxon>Kingdonia</taxon>
    </lineage>
</organism>
<evidence type="ECO:0000313" key="2">
    <source>
        <dbReference type="EMBL" id="KAF6158747.1"/>
    </source>
</evidence>